<dbReference type="Proteomes" id="UP000028623">
    <property type="component" value="Unassembled WGS sequence"/>
</dbReference>
<keyword evidence="10" id="KW-0732">Signal</keyword>
<keyword evidence="2 8" id="KW-0813">Transport</keyword>
<evidence type="ECO:0000313" key="14">
    <source>
        <dbReference type="Proteomes" id="UP000028623"/>
    </source>
</evidence>
<dbReference type="PANTHER" id="PTHR30069:SF42">
    <property type="entry name" value="FERRIC AEROBACTIN RECEPTOR"/>
    <property type="match status" value="1"/>
</dbReference>
<dbReference type="InterPro" id="IPR012910">
    <property type="entry name" value="Plug_dom"/>
</dbReference>
<dbReference type="GO" id="GO:0015344">
    <property type="term" value="F:siderophore uptake transmembrane transporter activity"/>
    <property type="evidence" value="ECO:0007669"/>
    <property type="project" value="TreeGrafter"/>
</dbReference>
<feature type="signal peptide" evidence="10">
    <location>
        <begin position="1"/>
        <end position="20"/>
    </location>
</feature>
<feature type="domain" description="TonB-dependent receptor-like beta-barrel" evidence="11">
    <location>
        <begin position="253"/>
        <end position="678"/>
    </location>
</feature>
<evidence type="ECO:0000256" key="2">
    <source>
        <dbReference type="ARBA" id="ARBA00022448"/>
    </source>
</evidence>
<dbReference type="CDD" id="cd01347">
    <property type="entry name" value="ligand_gated_channel"/>
    <property type="match status" value="1"/>
</dbReference>
<evidence type="ECO:0000259" key="12">
    <source>
        <dbReference type="Pfam" id="PF07715"/>
    </source>
</evidence>
<protein>
    <recommendedName>
        <fullName evidence="15">Iron complex outermembrane recepter protein</fullName>
    </recommendedName>
</protein>
<dbReference type="InterPro" id="IPR000531">
    <property type="entry name" value="Beta-barrel_TonB"/>
</dbReference>
<evidence type="ECO:0000313" key="13">
    <source>
        <dbReference type="EMBL" id="KFC17908.1"/>
    </source>
</evidence>
<comment type="subcellular location">
    <subcellularLocation>
        <location evidence="1 8">Cell outer membrane</location>
        <topology evidence="1 8">Multi-pass membrane protein</topology>
    </subcellularLocation>
</comment>
<dbReference type="GO" id="GO:0009279">
    <property type="term" value="C:cell outer membrane"/>
    <property type="evidence" value="ECO:0007669"/>
    <property type="project" value="UniProtKB-SubCell"/>
</dbReference>
<evidence type="ECO:0000256" key="9">
    <source>
        <dbReference type="RuleBase" id="RU003357"/>
    </source>
</evidence>
<comment type="caution">
    <text evidence="13">The sequence shown here is derived from an EMBL/GenBank/DDBJ whole genome shotgun (WGS) entry which is preliminary data.</text>
</comment>
<evidence type="ECO:0000256" key="4">
    <source>
        <dbReference type="ARBA" id="ARBA00022692"/>
    </source>
</evidence>
<sequence>MKKTLLCLGSVFLVSGIAKAQKNVIKVNDSVKQGRLDEVIITVTRTPEIIKKTASTVHIVNRKEIEEQAAISPDLSNILAYQVPGLAFGNNLVGNRGQTLRGRNVLIMIDGIPQSSPLRNNDREIRSIDPSVLERIEVVKGATSIYGNGAEGGIINYITQKDNSKKSISGKTVLGFTGHELFNNKMFKSEGGAGYRISQSFYGKLGKFDYLVNGTFTENGVKIDGEGLVQNPRYGLGETKVNNAFAKLGYSFNDKSRIELMYNYYSSLQDSKYILDKGKYGERPSTGKIGESLGVKEGTKYNHNAYLKYSNTSIFRNTSFNASVYFQDFYTIYDYREAPRWKTGGQSAILEKKYGVRTDFNTEFRKEGILKASLTYGIDLLNEHTTQPLVDGRVWVPELNMMAFAPFIQSKLYLTEDLTVKMGSRWDLMNIKVPDYTTLPSGKDSAFNVQGGSLKYKNFSYNAGLSYTAFSYFQPFTSYSRGFNIYDLGRVLRDAKSNVLNEINTEPVVVDSYEIGFNSKIGKVIDFSASYFYNYSKLGADLVSVNGFWTPLRAPQYISGVDLVMNVYPARGLNIGVNYTYQEGKVDVNNDNTYQKYLSGLRIAPPRLNSYVKWMSDDKKLNLGLYHMYSFKRDRFSPDKSGKYEEGEGPVESFNLFNFQGSYKFNQFIMLGLGVENLFNKTYFTPTSMYTARDAEYVRGNGRYYTLTLSFKY</sequence>
<dbReference type="InterPro" id="IPR036942">
    <property type="entry name" value="Beta-barrel_TonB_sf"/>
</dbReference>
<gene>
    <name evidence="13" type="ORF">IO89_19090</name>
</gene>
<dbReference type="GO" id="GO:0044718">
    <property type="term" value="P:siderophore transmembrane transport"/>
    <property type="evidence" value="ECO:0007669"/>
    <property type="project" value="TreeGrafter"/>
</dbReference>
<name>A0A085B613_9FLAO</name>
<accession>A0A085B613</accession>
<dbReference type="PROSITE" id="PS52016">
    <property type="entry name" value="TONB_DEPENDENT_REC_3"/>
    <property type="match status" value="1"/>
</dbReference>
<keyword evidence="3 8" id="KW-1134">Transmembrane beta strand</keyword>
<evidence type="ECO:0000256" key="5">
    <source>
        <dbReference type="ARBA" id="ARBA00023077"/>
    </source>
</evidence>
<dbReference type="RefSeq" id="WP_034979456.1">
    <property type="nucleotide sequence ID" value="NZ_FOFI01000012.1"/>
</dbReference>
<feature type="domain" description="TonB-dependent receptor plug" evidence="12">
    <location>
        <begin position="51"/>
        <end position="154"/>
    </location>
</feature>
<evidence type="ECO:0000256" key="7">
    <source>
        <dbReference type="ARBA" id="ARBA00023237"/>
    </source>
</evidence>
<dbReference type="Pfam" id="PF00593">
    <property type="entry name" value="TonB_dep_Rec_b-barrel"/>
    <property type="match status" value="1"/>
</dbReference>
<evidence type="ECO:0000259" key="11">
    <source>
        <dbReference type="Pfam" id="PF00593"/>
    </source>
</evidence>
<keyword evidence="4 8" id="KW-0812">Transmembrane</keyword>
<dbReference type="PANTHER" id="PTHR30069">
    <property type="entry name" value="TONB-DEPENDENT OUTER MEMBRANE RECEPTOR"/>
    <property type="match status" value="1"/>
</dbReference>
<dbReference type="InterPro" id="IPR037066">
    <property type="entry name" value="Plug_dom_sf"/>
</dbReference>
<keyword evidence="14" id="KW-1185">Reference proteome</keyword>
<keyword evidence="6 8" id="KW-0472">Membrane</keyword>
<dbReference type="Pfam" id="PF07715">
    <property type="entry name" value="Plug"/>
    <property type="match status" value="1"/>
</dbReference>
<dbReference type="SUPFAM" id="SSF56935">
    <property type="entry name" value="Porins"/>
    <property type="match status" value="1"/>
</dbReference>
<organism evidence="13 14">
    <name type="scientific">Epilithonimonas lactis</name>
    <dbReference type="NCBI Taxonomy" id="421072"/>
    <lineage>
        <taxon>Bacteria</taxon>
        <taxon>Pseudomonadati</taxon>
        <taxon>Bacteroidota</taxon>
        <taxon>Flavobacteriia</taxon>
        <taxon>Flavobacteriales</taxon>
        <taxon>Weeksellaceae</taxon>
        <taxon>Chryseobacterium group</taxon>
        <taxon>Epilithonimonas</taxon>
    </lineage>
</organism>
<keyword evidence="5 9" id="KW-0798">TonB box</keyword>
<dbReference type="eggNOG" id="COG4771">
    <property type="taxonomic scope" value="Bacteria"/>
</dbReference>
<evidence type="ECO:0000256" key="1">
    <source>
        <dbReference type="ARBA" id="ARBA00004571"/>
    </source>
</evidence>
<dbReference type="Gene3D" id="2.40.170.20">
    <property type="entry name" value="TonB-dependent receptor, beta-barrel domain"/>
    <property type="match status" value="1"/>
</dbReference>
<evidence type="ECO:0000256" key="3">
    <source>
        <dbReference type="ARBA" id="ARBA00022452"/>
    </source>
</evidence>
<dbReference type="InterPro" id="IPR039426">
    <property type="entry name" value="TonB-dep_rcpt-like"/>
</dbReference>
<feature type="chain" id="PRO_5001786528" description="Iron complex outermembrane recepter protein" evidence="10">
    <location>
        <begin position="21"/>
        <end position="713"/>
    </location>
</feature>
<comment type="similarity">
    <text evidence="8 9">Belongs to the TonB-dependent receptor family.</text>
</comment>
<evidence type="ECO:0000256" key="10">
    <source>
        <dbReference type="SAM" id="SignalP"/>
    </source>
</evidence>
<dbReference type="Gene3D" id="2.170.130.10">
    <property type="entry name" value="TonB-dependent receptor, plug domain"/>
    <property type="match status" value="1"/>
</dbReference>
<dbReference type="AlphaFoldDB" id="A0A085B613"/>
<dbReference type="OrthoDB" id="8670144at2"/>
<proteinExistence type="inferred from homology"/>
<keyword evidence="7 8" id="KW-0998">Cell outer membrane</keyword>
<dbReference type="STRING" id="421072.SAMN04488097_4023"/>
<evidence type="ECO:0008006" key="15">
    <source>
        <dbReference type="Google" id="ProtNLM"/>
    </source>
</evidence>
<reference evidence="13 14" key="1">
    <citation type="submission" date="2014-07" db="EMBL/GenBank/DDBJ databases">
        <title>Epilithonimonas lactis LMG 22401 Genome.</title>
        <authorList>
            <person name="Pipes S.E."/>
            <person name="Stropko S.J."/>
        </authorList>
    </citation>
    <scope>NUCLEOTIDE SEQUENCE [LARGE SCALE GENOMIC DNA]</scope>
    <source>
        <strain evidence="13 14">LMG 24401</strain>
    </source>
</reference>
<evidence type="ECO:0000256" key="6">
    <source>
        <dbReference type="ARBA" id="ARBA00023136"/>
    </source>
</evidence>
<evidence type="ECO:0000256" key="8">
    <source>
        <dbReference type="PROSITE-ProRule" id="PRU01360"/>
    </source>
</evidence>
<dbReference type="EMBL" id="JPLY01000009">
    <property type="protein sequence ID" value="KFC17908.1"/>
    <property type="molecule type" value="Genomic_DNA"/>
</dbReference>